<keyword evidence="1" id="KW-0547">Nucleotide-binding</keyword>
<dbReference type="GO" id="GO:0004672">
    <property type="term" value="F:protein kinase activity"/>
    <property type="evidence" value="ECO:0007669"/>
    <property type="project" value="InterPro"/>
</dbReference>
<keyword evidence="6" id="KW-1185">Reference proteome</keyword>
<evidence type="ECO:0000313" key="6">
    <source>
        <dbReference type="Proteomes" id="UP000886523"/>
    </source>
</evidence>
<keyword evidence="2" id="KW-0067">ATP-binding</keyword>
<sequence length="338" mass="38035">MMDGSPSVPVEYIQMAGEPLVDRQISRQVRVMISFDRSPLAATTNKSAAIMGRSSDKGRVPPHPVAHVKPHVKNPSIRMVRMLAGNRTQFCSPTSGNRRAQEPLASNRPDGKHRPDHHKYRTLVTAFKHPPPLAKLGVLLSVLLSEFPRLSLHLDDTYFYCLAIYENLVELEEGEYIADGAPPQFAQEARERRPSPQVAIPLFGEVACPSPPLTTLTDRFGYSLQLIASVAIKVLRASHTRGLTGERERKLFKRLHREMKIWALLRHDNVVRLLGHIRHTQEYEGPALISIWYPHGNVLSFLEENPSVNREVICADVALGLQYLHEYEPPIIHGDLKG</sequence>
<accession>A0A9P6DE14</accession>
<evidence type="ECO:0000256" key="3">
    <source>
        <dbReference type="SAM" id="MobiDB-lite"/>
    </source>
</evidence>
<evidence type="ECO:0000313" key="5">
    <source>
        <dbReference type="EMBL" id="KAF9502791.1"/>
    </source>
</evidence>
<dbReference type="InterPro" id="IPR000719">
    <property type="entry name" value="Prot_kinase_dom"/>
</dbReference>
<name>A0A9P6DE14_9AGAM</name>
<dbReference type="EMBL" id="MU129613">
    <property type="protein sequence ID" value="KAF9502791.1"/>
    <property type="molecule type" value="Genomic_DNA"/>
</dbReference>
<feature type="region of interest" description="Disordered" evidence="3">
    <location>
        <begin position="90"/>
        <end position="116"/>
    </location>
</feature>
<dbReference type="Proteomes" id="UP000886523">
    <property type="component" value="Unassembled WGS sequence"/>
</dbReference>
<proteinExistence type="predicted"/>
<dbReference type="Gene3D" id="1.10.510.10">
    <property type="entry name" value="Transferase(Phosphotransferase) domain 1"/>
    <property type="match status" value="1"/>
</dbReference>
<reference evidence="5" key="1">
    <citation type="journal article" date="2020" name="Nat. Commun.">
        <title>Large-scale genome sequencing of mycorrhizal fungi provides insights into the early evolution of symbiotic traits.</title>
        <authorList>
            <person name="Miyauchi S."/>
            <person name="Kiss E."/>
            <person name="Kuo A."/>
            <person name="Drula E."/>
            <person name="Kohler A."/>
            <person name="Sanchez-Garcia M."/>
            <person name="Morin E."/>
            <person name="Andreopoulos B."/>
            <person name="Barry K.W."/>
            <person name="Bonito G."/>
            <person name="Buee M."/>
            <person name="Carver A."/>
            <person name="Chen C."/>
            <person name="Cichocki N."/>
            <person name="Clum A."/>
            <person name="Culley D."/>
            <person name="Crous P.W."/>
            <person name="Fauchery L."/>
            <person name="Girlanda M."/>
            <person name="Hayes R.D."/>
            <person name="Keri Z."/>
            <person name="LaButti K."/>
            <person name="Lipzen A."/>
            <person name="Lombard V."/>
            <person name="Magnuson J."/>
            <person name="Maillard F."/>
            <person name="Murat C."/>
            <person name="Nolan M."/>
            <person name="Ohm R.A."/>
            <person name="Pangilinan J."/>
            <person name="Pereira M.F."/>
            <person name="Perotto S."/>
            <person name="Peter M."/>
            <person name="Pfister S."/>
            <person name="Riley R."/>
            <person name="Sitrit Y."/>
            <person name="Stielow J.B."/>
            <person name="Szollosi G."/>
            <person name="Zifcakova L."/>
            <person name="Stursova M."/>
            <person name="Spatafora J.W."/>
            <person name="Tedersoo L."/>
            <person name="Vaario L.M."/>
            <person name="Yamada A."/>
            <person name="Yan M."/>
            <person name="Wang P."/>
            <person name="Xu J."/>
            <person name="Bruns T."/>
            <person name="Baldrian P."/>
            <person name="Vilgalys R."/>
            <person name="Dunand C."/>
            <person name="Henrissat B."/>
            <person name="Grigoriev I.V."/>
            <person name="Hibbett D."/>
            <person name="Nagy L.G."/>
            <person name="Martin F.M."/>
        </authorList>
    </citation>
    <scope>NUCLEOTIDE SEQUENCE</scope>
    <source>
        <strain evidence="5">UP504</strain>
    </source>
</reference>
<dbReference type="PANTHER" id="PTHR27001">
    <property type="entry name" value="OS01G0253100 PROTEIN"/>
    <property type="match status" value="1"/>
</dbReference>
<dbReference type="GO" id="GO:0005886">
    <property type="term" value="C:plasma membrane"/>
    <property type="evidence" value="ECO:0007669"/>
    <property type="project" value="TreeGrafter"/>
</dbReference>
<comment type="caution">
    <text evidence="5">The sequence shown here is derived from an EMBL/GenBank/DDBJ whole genome shotgun (WGS) entry which is preliminary data.</text>
</comment>
<evidence type="ECO:0000259" key="4">
    <source>
        <dbReference type="PROSITE" id="PS50011"/>
    </source>
</evidence>
<dbReference type="PANTHER" id="PTHR27001:SF931">
    <property type="entry name" value="OS11G0664100 PROTEIN"/>
    <property type="match status" value="1"/>
</dbReference>
<dbReference type="Pfam" id="PF07714">
    <property type="entry name" value="PK_Tyr_Ser-Thr"/>
    <property type="match status" value="1"/>
</dbReference>
<dbReference type="SUPFAM" id="SSF56112">
    <property type="entry name" value="Protein kinase-like (PK-like)"/>
    <property type="match status" value="1"/>
</dbReference>
<dbReference type="InterPro" id="IPR001245">
    <property type="entry name" value="Ser-Thr/Tyr_kinase_cat_dom"/>
</dbReference>
<gene>
    <name evidence="5" type="ORF">BS47DRAFT_1370012</name>
</gene>
<dbReference type="InterPro" id="IPR011009">
    <property type="entry name" value="Kinase-like_dom_sf"/>
</dbReference>
<organism evidence="5 6">
    <name type="scientific">Hydnum rufescens UP504</name>
    <dbReference type="NCBI Taxonomy" id="1448309"/>
    <lineage>
        <taxon>Eukaryota</taxon>
        <taxon>Fungi</taxon>
        <taxon>Dikarya</taxon>
        <taxon>Basidiomycota</taxon>
        <taxon>Agaricomycotina</taxon>
        <taxon>Agaricomycetes</taxon>
        <taxon>Cantharellales</taxon>
        <taxon>Hydnaceae</taxon>
        <taxon>Hydnum</taxon>
    </lineage>
</organism>
<dbReference type="PROSITE" id="PS50011">
    <property type="entry name" value="PROTEIN_KINASE_DOM"/>
    <property type="match status" value="1"/>
</dbReference>
<feature type="non-terminal residue" evidence="5">
    <location>
        <position position="338"/>
    </location>
</feature>
<evidence type="ECO:0000256" key="1">
    <source>
        <dbReference type="ARBA" id="ARBA00022741"/>
    </source>
</evidence>
<dbReference type="GO" id="GO:0005524">
    <property type="term" value="F:ATP binding"/>
    <property type="evidence" value="ECO:0007669"/>
    <property type="project" value="UniProtKB-KW"/>
</dbReference>
<protein>
    <recommendedName>
        <fullName evidence="4">Protein kinase domain-containing protein</fullName>
    </recommendedName>
</protein>
<dbReference type="AlphaFoldDB" id="A0A9P6DE14"/>
<feature type="domain" description="Protein kinase" evidence="4">
    <location>
        <begin position="171"/>
        <end position="338"/>
    </location>
</feature>
<dbReference type="OrthoDB" id="2683818at2759"/>
<evidence type="ECO:0000256" key="2">
    <source>
        <dbReference type="ARBA" id="ARBA00022840"/>
    </source>
</evidence>